<feature type="transmembrane region" description="Helical" evidence="1">
    <location>
        <begin position="20"/>
        <end position="39"/>
    </location>
</feature>
<keyword evidence="1" id="KW-0812">Transmembrane</keyword>
<name>A0AAJ6D250_LIMFE</name>
<sequence length="40" mass="4625">MKNNHDFEKQLRSLRISRAISVVALLLSIIALLLTLVRFM</sequence>
<protein>
    <submittedName>
        <fullName evidence="2">Uncharacterized protein</fullName>
    </submittedName>
</protein>
<dbReference type="AlphaFoldDB" id="A0AAJ6D250"/>
<evidence type="ECO:0000313" key="2">
    <source>
        <dbReference type="EMBL" id="WFR89857.1"/>
    </source>
</evidence>
<reference evidence="2" key="1">
    <citation type="submission" date="2023-04" db="EMBL/GenBank/DDBJ databases">
        <title>Genomic of Limosilactobacillus fermentum MSJK0025.</title>
        <authorList>
            <person name="Yang S."/>
        </authorList>
    </citation>
    <scope>NUCLEOTIDE SEQUENCE</scope>
    <source>
        <strain evidence="2">MSJK0025</strain>
    </source>
</reference>
<evidence type="ECO:0000256" key="1">
    <source>
        <dbReference type="SAM" id="Phobius"/>
    </source>
</evidence>
<evidence type="ECO:0000313" key="3">
    <source>
        <dbReference type="Proteomes" id="UP001218104"/>
    </source>
</evidence>
<dbReference type="EMBL" id="CP121468">
    <property type="protein sequence ID" value="WFR89857.1"/>
    <property type="molecule type" value="Genomic_DNA"/>
</dbReference>
<keyword evidence="1" id="KW-1133">Transmembrane helix</keyword>
<accession>A0AAJ6D250</accession>
<gene>
    <name evidence="2" type="ORF">P8634_03865</name>
</gene>
<proteinExistence type="predicted"/>
<dbReference type="RefSeq" id="WP_259027445.1">
    <property type="nucleotide sequence ID" value="NZ_CBZV010000019.1"/>
</dbReference>
<dbReference type="Proteomes" id="UP001218104">
    <property type="component" value="Chromosome"/>
</dbReference>
<organism evidence="2 3">
    <name type="scientific">Limosilactobacillus fermentum</name>
    <name type="common">Lactobacillus fermentum</name>
    <dbReference type="NCBI Taxonomy" id="1613"/>
    <lineage>
        <taxon>Bacteria</taxon>
        <taxon>Bacillati</taxon>
        <taxon>Bacillota</taxon>
        <taxon>Bacilli</taxon>
        <taxon>Lactobacillales</taxon>
        <taxon>Lactobacillaceae</taxon>
        <taxon>Limosilactobacillus</taxon>
    </lineage>
</organism>
<keyword evidence="1" id="KW-0472">Membrane</keyword>